<accession>A0AAN5I8J9</accession>
<organism evidence="1 2">
    <name type="scientific">Pristionchus mayeri</name>
    <dbReference type="NCBI Taxonomy" id="1317129"/>
    <lineage>
        <taxon>Eukaryota</taxon>
        <taxon>Metazoa</taxon>
        <taxon>Ecdysozoa</taxon>
        <taxon>Nematoda</taxon>
        <taxon>Chromadorea</taxon>
        <taxon>Rhabditida</taxon>
        <taxon>Rhabditina</taxon>
        <taxon>Diplogasteromorpha</taxon>
        <taxon>Diplogasteroidea</taxon>
        <taxon>Neodiplogasteridae</taxon>
        <taxon>Pristionchus</taxon>
    </lineage>
</organism>
<name>A0AAN5I8J9_9BILA</name>
<keyword evidence="2" id="KW-1185">Reference proteome</keyword>
<dbReference type="Proteomes" id="UP001328107">
    <property type="component" value="Unassembled WGS sequence"/>
</dbReference>
<proteinExistence type="predicted"/>
<feature type="non-terminal residue" evidence="1">
    <location>
        <position position="1"/>
    </location>
</feature>
<gene>
    <name evidence="1" type="ORF">PMAYCL1PPCAC_26802</name>
</gene>
<dbReference type="EMBL" id="BTRK01000006">
    <property type="protein sequence ID" value="GMR56607.1"/>
    <property type="molecule type" value="Genomic_DNA"/>
</dbReference>
<feature type="non-terminal residue" evidence="1">
    <location>
        <position position="218"/>
    </location>
</feature>
<sequence length="218" mass="25499">GGEQSRDPSATFGLMAKEGQRMGINGSEYARVCMEQNFIFSPFEENLFLTENSLARNRIFGYVNHSKALRVLEARFPSQYAMMMRREAMYVRLKPKFVEEADTHLRYVASNYIQTRIITAKNDIIDQMKNWVKWIQEVTTDYDLLSERAKESLEINACYSTIVKSFNRMEKEIKEQYAPGPYKAVDEELVEERMQFRYDEQFPSNDFTGSSISSYETV</sequence>
<comment type="caution">
    <text evidence="1">The sequence shown here is derived from an EMBL/GenBank/DDBJ whole genome shotgun (WGS) entry which is preliminary data.</text>
</comment>
<evidence type="ECO:0000313" key="2">
    <source>
        <dbReference type="Proteomes" id="UP001328107"/>
    </source>
</evidence>
<dbReference type="AlphaFoldDB" id="A0AAN5I8J9"/>
<evidence type="ECO:0000313" key="1">
    <source>
        <dbReference type="EMBL" id="GMR56607.1"/>
    </source>
</evidence>
<protein>
    <submittedName>
        <fullName evidence="1">Uncharacterized protein</fullName>
    </submittedName>
</protein>
<reference evidence="2" key="1">
    <citation type="submission" date="2022-10" db="EMBL/GenBank/DDBJ databases">
        <title>Genome assembly of Pristionchus species.</title>
        <authorList>
            <person name="Yoshida K."/>
            <person name="Sommer R.J."/>
        </authorList>
    </citation>
    <scope>NUCLEOTIDE SEQUENCE [LARGE SCALE GENOMIC DNA]</scope>
    <source>
        <strain evidence="2">RS5460</strain>
    </source>
</reference>